<organism evidence="2">
    <name type="scientific">Rhodotorula toruloides</name>
    <name type="common">Yeast</name>
    <name type="synonym">Rhodosporidium toruloides</name>
    <dbReference type="NCBI Taxonomy" id="5286"/>
    <lineage>
        <taxon>Eukaryota</taxon>
        <taxon>Fungi</taxon>
        <taxon>Dikarya</taxon>
        <taxon>Basidiomycota</taxon>
        <taxon>Pucciniomycotina</taxon>
        <taxon>Microbotryomycetes</taxon>
        <taxon>Sporidiobolales</taxon>
        <taxon>Sporidiobolaceae</taxon>
        <taxon>Rhodotorula</taxon>
    </lineage>
</organism>
<name>A0A061AWH7_RHOTO</name>
<reference evidence="2" key="1">
    <citation type="journal article" date="2014" name="Genome Announc.">
        <title>Draft genome sequence of Rhodosporidium toruloides CECT1137, an oleaginous yeast of biotechnological interest.</title>
        <authorList>
            <person name="Morin N."/>
            <person name="Calcas X."/>
            <person name="Devillers H."/>
            <person name="Durrens P."/>
            <person name="Sherman D.J."/>
            <person name="Nicaud J.-M."/>
            <person name="Neuveglise C."/>
        </authorList>
    </citation>
    <scope>NUCLEOTIDE SEQUENCE</scope>
    <source>
        <strain evidence="2">CECT1137</strain>
    </source>
</reference>
<feature type="region of interest" description="Disordered" evidence="1">
    <location>
        <begin position="98"/>
        <end position="128"/>
    </location>
</feature>
<feature type="region of interest" description="Disordered" evidence="1">
    <location>
        <begin position="752"/>
        <end position="781"/>
    </location>
</feature>
<proteinExistence type="predicted"/>
<gene>
    <name evidence="2" type="ORF">RHTO0S_04e08922g</name>
</gene>
<dbReference type="AlphaFoldDB" id="A0A061AWH7"/>
<accession>A0A061AWH7</accession>
<dbReference type="OrthoDB" id="2528653at2759"/>
<sequence length="895" mass="98394">MRSRAPLDAFAGGPLLLPFLAPRYQPTPVHRASPCRCTSTSTQKRLQHVAQAAEPAGGPCEADLLSWRTGLSSDSPVRRGGPELGFHAAGVEVPVASTSAVRLDSPPPARARASPSIPLPPAESTSSERTAADAAVLLAPVFDRIRLAHSAFPDASPLDIVQRSQTSSLLDDDVPRSPPTPPPPIRLDPQPHSQNPRLLTPFLLQALFLGASALGLFVRRKIQTPEKRAADGCHRQAEKAKRDAEDRVDQLQALNLLVAAYAVPEASEVTAVQPLQRWRDERLHGLSQLLGTMTASQTPVDRTTIASLLHFVQPLPSAKTLTRSTAAVAKARLPKSKYSMSRPVLGLWAWQAWSALPTFAQPRSAAAGAVVGSVIPSALDDAILITFLSLLYPSFEASKRHFFPRDLHPGADRAVLNDIGRHVFDNRRTSSPSVLRALAAAAFRARRVDILERFVAHEPPLEPSLQVFAASKILEVLSMDGTKRRRSEVIVPQLQLWATVVAALGELDDGDLPVLEGAVRVLCTGFALDAPLEDYLATAVVSLLRSPVGERVARSSVVDETLRHLVKSRNPRLAQEVFESIPSSALRRSHFHRLLPSSHGPLSQQAWTTLCHHPTVEPTVSSFQLRLAALAKAKHDSSSLPKAWETFAQLRRWGFEPTKELWLNLLEVVATHGNHPNLQGLLSRMERAGIEADDDITAILVAREMHRTDTQKKRVEVEDEWYERVTVTHERRRRTCGKTQVKRVRAIVREHEACTAASHDPKAKAPAGGKQDVERPANGRLGRGDILPNMLLANAVRWMRQDDISGLITIARGHLGVDLSSPKASSAVDPATISSNEFERIRRPAYRTLIRGFTQRNRYDLGNLLRLAMKEEEAAVARLEKRRRREVKASREEGE</sequence>
<protein>
    <submittedName>
        <fullName evidence="2">RHTO0S04e08922g1_1</fullName>
    </submittedName>
</protein>
<feature type="region of interest" description="Disordered" evidence="1">
    <location>
        <begin position="166"/>
        <end position="196"/>
    </location>
</feature>
<evidence type="ECO:0000256" key="1">
    <source>
        <dbReference type="SAM" id="MobiDB-lite"/>
    </source>
</evidence>
<dbReference type="InterPro" id="IPR011990">
    <property type="entry name" value="TPR-like_helical_dom_sf"/>
</dbReference>
<evidence type="ECO:0000313" key="2">
    <source>
        <dbReference type="EMBL" id="CDR39763.1"/>
    </source>
</evidence>
<dbReference type="Gene3D" id="1.25.40.10">
    <property type="entry name" value="Tetratricopeptide repeat domain"/>
    <property type="match status" value="1"/>
</dbReference>
<feature type="compositionally biased region" description="Basic and acidic residues" evidence="1">
    <location>
        <begin position="752"/>
        <end position="763"/>
    </location>
</feature>
<dbReference type="EMBL" id="LK052939">
    <property type="protein sequence ID" value="CDR39763.1"/>
    <property type="molecule type" value="Genomic_DNA"/>
</dbReference>
<feature type="compositionally biased region" description="Pro residues" evidence="1">
    <location>
        <begin position="176"/>
        <end position="186"/>
    </location>
</feature>